<proteinExistence type="predicted"/>
<evidence type="ECO:0000313" key="1">
    <source>
        <dbReference type="EMBL" id="KKN24566.1"/>
    </source>
</evidence>
<sequence>MNKITPRMYSNWKSISRKDHDKEWKHESTGIKIKFSIRGSYVPITKTNYAIYEVELLVSNKLFTLYGDSVSGPGFNKRVQMRDKIVLKIKKFMIKTNKYDLPKFNIEKHKTWKRL</sequence>
<organism evidence="1">
    <name type="scientific">marine sediment metagenome</name>
    <dbReference type="NCBI Taxonomy" id="412755"/>
    <lineage>
        <taxon>unclassified sequences</taxon>
        <taxon>metagenomes</taxon>
        <taxon>ecological metagenomes</taxon>
    </lineage>
</organism>
<gene>
    <name evidence="1" type="ORF">LCGC14_0893550</name>
</gene>
<reference evidence="1" key="1">
    <citation type="journal article" date="2015" name="Nature">
        <title>Complex archaea that bridge the gap between prokaryotes and eukaryotes.</title>
        <authorList>
            <person name="Spang A."/>
            <person name="Saw J.H."/>
            <person name="Jorgensen S.L."/>
            <person name="Zaremba-Niedzwiedzka K."/>
            <person name="Martijn J."/>
            <person name="Lind A.E."/>
            <person name="van Eijk R."/>
            <person name="Schleper C."/>
            <person name="Guy L."/>
            <person name="Ettema T.J."/>
        </authorList>
    </citation>
    <scope>NUCLEOTIDE SEQUENCE</scope>
</reference>
<dbReference type="AlphaFoldDB" id="A0A0F9RHR2"/>
<name>A0A0F9RHR2_9ZZZZ</name>
<protein>
    <submittedName>
        <fullName evidence="1">Uncharacterized protein</fullName>
    </submittedName>
</protein>
<comment type="caution">
    <text evidence="1">The sequence shown here is derived from an EMBL/GenBank/DDBJ whole genome shotgun (WGS) entry which is preliminary data.</text>
</comment>
<dbReference type="EMBL" id="LAZR01002873">
    <property type="protein sequence ID" value="KKN24566.1"/>
    <property type="molecule type" value="Genomic_DNA"/>
</dbReference>
<accession>A0A0F9RHR2</accession>